<dbReference type="EMBL" id="CM035418">
    <property type="protein sequence ID" value="KAH7421251.1"/>
    <property type="molecule type" value="Genomic_DNA"/>
</dbReference>
<evidence type="ECO:0000256" key="6">
    <source>
        <dbReference type="SAM" id="MobiDB-lite"/>
    </source>
</evidence>
<dbReference type="CDD" id="cd00086">
    <property type="entry name" value="homeodomain"/>
    <property type="match status" value="1"/>
</dbReference>
<dbReference type="InterPro" id="IPR001356">
    <property type="entry name" value="HD"/>
</dbReference>
<evidence type="ECO:0000313" key="9">
    <source>
        <dbReference type="Proteomes" id="UP000825935"/>
    </source>
</evidence>
<dbReference type="OrthoDB" id="10056939at2759"/>
<dbReference type="InterPro" id="IPR008422">
    <property type="entry name" value="KN_HD"/>
</dbReference>
<dbReference type="EMBL" id="CM035418">
    <property type="protein sequence ID" value="KAH7421252.1"/>
    <property type="molecule type" value="Genomic_DNA"/>
</dbReference>
<dbReference type="GO" id="GO:0006355">
    <property type="term" value="P:regulation of DNA-templated transcription"/>
    <property type="evidence" value="ECO:0007669"/>
    <property type="project" value="InterPro"/>
</dbReference>
<dbReference type="AlphaFoldDB" id="A0A8T2TDB5"/>
<evidence type="ECO:0000256" key="4">
    <source>
        <dbReference type="ARBA" id="ARBA00023242"/>
    </source>
</evidence>
<dbReference type="Gene3D" id="1.10.10.60">
    <property type="entry name" value="Homeodomain-like"/>
    <property type="match status" value="1"/>
</dbReference>
<evidence type="ECO:0000256" key="3">
    <source>
        <dbReference type="ARBA" id="ARBA00023155"/>
    </source>
</evidence>
<evidence type="ECO:0000256" key="5">
    <source>
        <dbReference type="PROSITE-ProRule" id="PRU00108"/>
    </source>
</evidence>
<evidence type="ECO:0000313" key="8">
    <source>
        <dbReference type="EMBL" id="KAH7421251.1"/>
    </source>
</evidence>
<feature type="DNA-binding region" description="Homeobox" evidence="5">
    <location>
        <begin position="570"/>
        <end position="632"/>
    </location>
</feature>
<feature type="compositionally biased region" description="Basic and acidic residues" evidence="6">
    <location>
        <begin position="544"/>
        <end position="568"/>
    </location>
</feature>
<keyword evidence="9" id="KW-1185">Reference proteome</keyword>
<sequence length="649" mass="73035">MNVEDPGSMQSRNYHKVKLQTASGGSLTIRYRRRQPDLTSENYCRCSSGCSESDTDIGEVSSCTTAGSNTRNCKADTMRCYSQEFDDLAELPEYSQISSSVSKVDNTSSACDIIYNYDIESIGFDVSQFWSLEHNCNNSDIESGEILSKLLSADCCIDIPSTDALTMNDCLFGNKESSSIDMAVKQREGSISGDNNVMIYDQQARISEDYSQITSVHISELSNFEEPLNGSLITDSKDQDNASGESYTDRQSSAVEVRCFPSVLVDELNSSEVELIDIPPLIYDETGSLLGKFLPQYEPMFFVNKATRFPEVNHLEEEREIFDERDFLLIDHGMPEEGGLENYGMLQFPWDPFSKNSLEISTTEATRTTSIKMKELIHVQAQDGVDKWPTRHASIGEASHMYTSIRSDSPKRESSSFCLLDRTIGKAKNIRKRRLRRATPFQTLKSLLRIVDGTPAITNQTRCDEDGLRSPFTGTGGSVLGKMSKKKIPVSFDCNKEAEKLSGSCTASSFSNSGSVYSSFRQSHTRCTKSEKEILQFHSDDQVSKRVPEDVSGRKSENQVRNRTEPARKPPRCSSLLPEHAVSILRKWFEDHISYPFADKEEKLLLVSQTGLTLTQVDNWLSNYRHRLKLRKSDYDGTLLRPNKAKIRH</sequence>
<protein>
    <recommendedName>
        <fullName evidence="7">Homeobox domain-containing protein</fullName>
    </recommendedName>
</protein>
<dbReference type="SUPFAM" id="SSF46689">
    <property type="entry name" value="Homeodomain-like"/>
    <property type="match status" value="1"/>
</dbReference>
<dbReference type="InterPro" id="IPR050224">
    <property type="entry name" value="TALE_homeobox"/>
</dbReference>
<evidence type="ECO:0000259" key="7">
    <source>
        <dbReference type="PROSITE" id="PS50071"/>
    </source>
</evidence>
<accession>A0A8T2TDB5</accession>
<dbReference type="GO" id="GO:0003677">
    <property type="term" value="F:DNA binding"/>
    <property type="evidence" value="ECO:0007669"/>
    <property type="project" value="UniProtKB-UniRule"/>
</dbReference>
<dbReference type="PANTHER" id="PTHR11850">
    <property type="entry name" value="HOMEOBOX PROTEIN TRANSCRIPTION FACTORS"/>
    <property type="match status" value="1"/>
</dbReference>
<keyword evidence="4 5" id="KW-0539">Nucleus</keyword>
<dbReference type="InterPro" id="IPR009057">
    <property type="entry name" value="Homeodomain-like_sf"/>
</dbReference>
<dbReference type="GO" id="GO:0005634">
    <property type="term" value="C:nucleus"/>
    <property type="evidence" value="ECO:0007669"/>
    <property type="project" value="UniProtKB-SubCell"/>
</dbReference>
<evidence type="ECO:0000256" key="2">
    <source>
        <dbReference type="ARBA" id="ARBA00023125"/>
    </source>
</evidence>
<comment type="caution">
    <text evidence="8">The sequence shown here is derived from an EMBL/GenBank/DDBJ whole genome shotgun (WGS) entry which is preliminary data.</text>
</comment>
<proteinExistence type="predicted"/>
<keyword evidence="3 5" id="KW-0371">Homeobox</keyword>
<organism evidence="8 9">
    <name type="scientific">Ceratopteris richardii</name>
    <name type="common">Triangle waterfern</name>
    <dbReference type="NCBI Taxonomy" id="49495"/>
    <lineage>
        <taxon>Eukaryota</taxon>
        <taxon>Viridiplantae</taxon>
        <taxon>Streptophyta</taxon>
        <taxon>Embryophyta</taxon>
        <taxon>Tracheophyta</taxon>
        <taxon>Polypodiopsida</taxon>
        <taxon>Polypodiidae</taxon>
        <taxon>Polypodiales</taxon>
        <taxon>Pteridineae</taxon>
        <taxon>Pteridaceae</taxon>
        <taxon>Parkerioideae</taxon>
        <taxon>Ceratopteris</taxon>
    </lineage>
</organism>
<keyword evidence="2 5" id="KW-0238">DNA-binding</keyword>
<reference evidence="8" key="1">
    <citation type="submission" date="2021-08" db="EMBL/GenBank/DDBJ databases">
        <title>WGS assembly of Ceratopteris richardii.</title>
        <authorList>
            <person name="Marchant D.B."/>
            <person name="Chen G."/>
            <person name="Jenkins J."/>
            <person name="Shu S."/>
            <person name="Leebens-Mack J."/>
            <person name="Grimwood J."/>
            <person name="Schmutz J."/>
            <person name="Soltis P."/>
            <person name="Soltis D."/>
            <person name="Chen Z.-H."/>
        </authorList>
    </citation>
    <scope>NUCLEOTIDE SEQUENCE</scope>
    <source>
        <strain evidence="8">Whitten #5841</strain>
        <tissue evidence="8">Leaf</tissue>
    </source>
</reference>
<name>A0A8T2TDB5_CERRI</name>
<dbReference type="SMART" id="SM00389">
    <property type="entry name" value="HOX"/>
    <property type="match status" value="1"/>
</dbReference>
<dbReference type="Proteomes" id="UP000825935">
    <property type="component" value="Chromosome 13"/>
</dbReference>
<feature type="region of interest" description="Disordered" evidence="6">
    <location>
        <begin position="229"/>
        <end position="249"/>
    </location>
</feature>
<evidence type="ECO:0000256" key="1">
    <source>
        <dbReference type="ARBA" id="ARBA00004123"/>
    </source>
</evidence>
<feature type="region of interest" description="Disordered" evidence="6">
    <location>
        <begin position="544"/>
        <end position="573"/>
    </location>
</feature>
<dbReference type="Pfam" id="PF05920">
    <property type="entry name" value="Homeobox_KN"/>
    <property type="match status" value="1"/>
</dbReference>
<comment type="subcellular location">
    <subcellularLocation>
        <location evidence="1 5">Nucleus</location>
    </subcellularLocation>
</comment>
<dbReference type="PROSITE" id="PS50071">
    <property type="entry name" value="HOMEOBOX_2"/>
    <property type="match status" value="1"/>
</dbReference>
<gene>
    <name evidence="8" type="ORF">KP509_13G048000</name>
</gene>
<feature type="domain" description="Homeobox" evidence="7">
    <location>
        <begin position="568"/>
        <end position="631"/>
    </location>
</feature>